<evidence type="ECO:0000256" key="6">
    <source>
        <dbReference type="SAM" id="SignalP"/>
    </source>
</evidence>
<dbReference type="Gene3D" id="3.20.20.80">
    <property type="entry name" value="Glycosidases"/>
    <property type="match status" value="1"/>
</dbReference>
<keyword evidence="3" id="KW-0378">Hydrolase</keyword>
<accession>A0A2T7NWR9</accession>
<gene>
    <name evidence="8" type="ORF">C0Q70_13279</name>
</gene>
<proteinExistence type="inferred from homology"/>
<reference evidence="8 9" key="1">
    <citation type="submission" date="2018-04" db="EMBL/GenBank/DDBJ databases">
        <title>The genome of golden apple snail Pomacea canaliculata provides insight into stress tolerance and invasive adaptation.</title>
        <authorList>
            <person name="Liu C."/>
            <person name="Liu B."/>
            <person name="Ren Y."/>
            <person name="Zhang Y."/>
            <person name="Wang H."/>
            <person name="Li S."/>
            <person name="Jiang F."/>
            <person name="Yin L."/>
            <person name="Zhang G."/>
            <person name="Qian W."/>
            <person name="Fan W."/>
        </authorList>
    </citation>
    <scope>NUCLEOTIDE SEQUENCE [LARGE SCALE GENOMIC DNA]</scope>
    <source>
        <strain evidence="8">SZHN2017</strain>
        <tissue evidence="8">Muscle</tissue>
    </source>
</reference>
<sequence length="568" mass="63604">MATWMLLSLAVCFSVVAGELVQNGDFESMSGWNCWNFQCQLIASGDSRFGSHSLSATGRTQDWMGPSQNVQMKPGQTYRVSSCMKILNDLPNTVGQSLQLMVSFTFADGSNTYMNAALQPMLRVADGWVCLQGDLQAPTIAFTSATFYFQGPAPGVGFAVDQASITELNLSDANWRQQTDEVINRVRKSDINLRITTDSGVTPSQVQIKVKQTKKSFPFGSAVSAYKYVDSTQQKYRDWIHTHLNWAVLENALKWTMLEWDQGNFKSEPAMGTIKGLTSHGIKVRGHNLVWSASTDFIPPWVRALSGDQLRTTVKQHIEKVCNMTRGYLQHWDVNNENLHGWWFQDRLQDRDYDLEIFRIAHKACPDTLLFLNEYSVVAGGGVTQAYLEQAKRFKAANVGLGGIGVQSHFAYNFEPSPALVKYRLDTLKQAGVSIWATEMTVEVDDENKRADYYERALRALYGHEAVDGILLWGFWDQAHYAGEKAALVRGDNLELTAAGRRVLHLLEEEWMTDETFTPTSSNSQHTVRGFHGDYEVTVLYKGSAKSSLTQRFTLGKAAHAVTIHVTA</sequence>
<evidence type="ECO:0000256" key="3">
    <source>
        <dbReference type="ARBA" id="ARBA00022801"/>
    </source>
</evidence>
<dbReference type="SMART" id="SM00633">
    <property type="entry name" value="Glyco_10"/>
    <property type="match status" value="1"/>
</dbReference>
<dbReference type="Pfam" id="PF00331">
    <property type="entry name" value="Glyco_hydro_10"/>
    <property type="match status" value="1"/>
</dbReference>
<dbReference type="PRINTS" id="PR00134">
    <property type="entry name" value="GLHYDRLASE10"/>
</dbReference>
<comment type="similarity">
    <text evidence="1">Belongs to the glycosyl hydrolase 10 (cellulase F) family.</text>
</comment>
<keyword evidence="6" id="KW-0732">Signal</keyword>
<keyword evidence="2" id="KW-0677">Repeat</keyword>
<protein>
    <recommendedName>
        <fullName evidence="7">GH10 domain-containing protein</fullName>
    </recommendedName>
</protein>
<dbReference type="PANTHER" id="PTHR31490">
    <property type="entry name" value="GLYCOSYL HYDROLASE"/>
    <property type="match status" value="1"/>
</dbReference>
<dbReference type="SUPFAM" id="SSF51445">
    <property type="entry name" value="(Trans)glycosidases"/>
    <property type="match status" value="1"/>
</dbReference>
<evidence type="ECO:0000256" key="5">
    <source>
        <dbReference type="ARBA" id="ARBA00023326"/>
    </source>
</evidence>
<evidence type="ECO:0000256" key="1">
    <source>
        <dbReference type="ARBA" id="ARBA00007495"/>
    </source>
</evidence>
<dbReference type="InterPro" id="IPR017853">
    <property type="entry name" value="GH"/>
</dbReference>
<evidence type="ECO:0000259" key="7">
    <source>
        <dbReference type="PROSITE" id="PS51760"/>
    </source>
</evidence>
<keyword evidence="4" id="KW-0119">Carbohydrate metabolism</keyword>
<dbReference type="GO" id="GO:0000272">
    <property type="term" value="P:polysaccharide catabolic process"/>
    <property type="evidence" value="ECO:0007669"/>
    <property type="project" value="UniProtKB-KW"/>
</dbReference>
<dbReference type="InterPro" id="IPR003305">
    <property type="entry name" value="CenC_carb-bd"/>
</dbReference>
<comment type="caution">
    <text evidence="8">The sequence shown here is derived from an EMBL/GenBank/DDBJ whole genome shotgun (WGS) entry which is preliminary data.</text>
</comment>
<dbReference type="Pfam" id="PF02018">
    <property type="entry name" value="CBM_4_9"/>
    <property type="match status" value="1"/>
</dbReference>
<feature type="domain" description="GH10" evidence="7">
    <location>
        <begin position="204"/>
        <end position="506"/>
    </location>
</feature>
<name>A0A2T7NWR9_POMCA</name>
<evidence type="ECO:0000313" key="9">
    <source>
        <dbReference type="Proteomes" id="UP000245119"/>
    </source>
</evidence>
<dbReference type="PROSITE" id="PS51760">
    <property type="entry name" value="GH10_2"/>
    <property type="match status" value="1"/>
</dbReference>
<keyword evidence="9" id="KW-1185">Reference proteome</keyword>
<dbReference type="PANTHER" id="PTHR31490:SF1">
    <property type="entry name" value="ENDO-1,4-BETA-XYLANASE 1"/>
    <property type="match status" value="1"/>
</dbReference>
<dbReference type="OMA" id="DNEMLHY"/>
<dbReference type="InterPro" id="IPR044846">
    <property type="entry name" value="GH10"/>
</dbReference>
<dbReference type="InterPro" id="IPR001000">
    <property type="entry name" value="GH10_dom"/>
</dbReference>
<dbReference type="OrthoDB" id="1650875at2759"/>
<evidence type="ECO:0000256" key="4">
    <source>
        <dbReference type="ARBA" id="ARBA00023277"/>
    </source>
</evidence>
<evidence type="ECO:0000313" key="8">
    <source>
        <dbReference type="EMBL" id="PVD25620.1"/>
    </source>
</evidence>
<evidence type="ECO:0000256" key="2">
    <source>
        <dbReference type="ARBA" id="ARBA00022737"/>
    </source>
</evidence>
<dbReference type="AlphaFoldDB" id="A0A2T7NWR9"/>
<dbReference type="InterPro" id="IPR008979">
    <property type="entry name" value="Galactose-bd-like_sf"/>
</dbReference>
<dbReference type="Proteomes" id="UP000245119">
    <property type="component" value="Linkage Group LG8"/>
</dbReference>
<feature type="chain" id="PRO_5015642483" description="GH10 domain-containing protein" evidence="6">
    <location>
        <begin position="19"/>
        <end position="568"/>
    </location>
</feature>
<dbReference type="EMBL" id="PZQS01000008">
    <property type="protein sequence ID" value="PVD25620.1"/>
    <property type="molecule type" value="Genomic_DNA"/>
</dbReference>
<dbReference type="Gene3D" id="2.60.120.260">
    <property type="entry name" value="Galactose-binding domain-like"/>
    <property type="match status" value="1"/>
</dbReference>
<organism evidence="8 9">
    <name type="scientific">Pomacea canaliculata</name>
    <name type="common">Golden apple snail</name>
    <dbReference type="NCBI Taxonomy" id="400727"/>
    <lineage>
        <taxon>Eukaryota</taxon>
        <taxon>Metazoa</taxon>
        <taxon>Spiralia</taxon>
        <taxon>Lophotrochozoa</taxon>
        <taxon>Mollusca</taxon>
        <taxon>Gastropoda</taxon>
        <taxon>Caenogastropoda</taxon>
        <taxon>Architaenioglossa</taxon>
        <taxon>Ampullarioidea</taxon>
        <taxon>Ampullariidae</taxon>
        <taxon>Pomacea</taxon>
    </lineage>
</organism>
<keyword evidence="5" id="KW-0624">Polysaccharide degradation</keyword>
<dbReference type="SUPFAM" id="SSF49785">
    <property type="entry name" value="Galactose-binding domain-like"/>
    <property type="match status" value="1"/>
</dbReference>
<feature type="signal peptide" evidence="6">
    <location>
        <begin position="1"/>
        <end position="18"/>
    </location>
</feature>
<dbReference type="GO" id="GO:0031176">
    <property type="term" value="F:endo-1,4-beta-xylanase activity"/>
    <property type="evidence" value="ECO:0007669"/>
    <property type="project" value="UniProtKB-ARBA"/>
</dbReference>